<dbReference type="InterPro" id="IPR034660">
    <property type="entry name" value="DinB/YfiT-like"/>
</dbReference>
<name>A0A2S2DT94_9BACT</name>
<evidence type="ECO:0000313" key="2">
    <source>
        <dbReference type="EMBL" id="AWL08578.1"/>
    </source>
</evidence>
<dbReference type="Pfam" id="PF12867">
    <property type="entry name" value="DinB_2"/>
    <property type="match status" value="1"/>
</dbReference>
<feature type="domain" description="DinB-like" evidence="1">
    <location>
        <begin position="36"/>
        <end position="166"/>
    </location>
</feature>
<dbReference type="EMBL" id="CP029346">
    <property type="protein sequence ID" value="AWL08578.1"/>
    <property type="molecule type" value="Genomic_DNA"/>
</dbReference>
<dbReference type="SUPFAM" id="SSF109854">
    <property type="entry name" value="DinB/YfiT-like putative metalloenzymes"/>
    <property type="match status" value="1"/>
</dbReference>
<protein>
    <recommendedName>
        <fullName evidence="1">DinB-like domain-containing protein</fullName>
    </recommendedName>
</protein>
<sequence>MFPPASYEYPKTRYFAEYLNFESTENLFDVLDNQSKKIQSLYQNLSPEQWTFAYAPGKWTLQQLLGHLVDTERILTYRTLCISRGEQQSLPGFDENTYLENAHYENQNTDQILQQYILTRQATTALLQSFSPEQWNTMGTANGNSVSVRAISWMIAGHEKHHLGIMKERYSM</sequence>
<dbReference type="KEGG" id="psez:HME7025_00706"/>
<proteinExistence type="predicted"/>
<dbReference type="Gene3D" id="1.20.120.450">
    <property type="entry name" value="dinb family like domain"/>
    <property type="match status" value="1"/>
</dbReference>
<dbReference type="InterPro" id="IPR024775">
    <property type="entry name" value="DinB-like"/>
</dbReference>
<gene>
    <name evidence="2" type="ORF">HME7025_00706</name>
</gene>
<keyword evidence="3" id="KW-1185">Reference proteome</keyword>
<evidence type="ECO:0000259" key="1">
    <source>
        <dbReference type="Pfam" id="PF12867"/>
    </source>
</evidence>
<dbReference type="AlphaFoldDB" id="A0A2S2DT94"/>
<organism evidence="2 3">
    <name type="scientific">Aquirufa nivalisilvae</name>
    <dbReference type="NCBI Taxonomy" id="2516557"/>
    <lineage>
        <taxon>Bacteria</taxon>
        <taxon>Pseudomonadati</taxon>
        <taxon>Bacteroidota</taxon>
        <taxon>Cytophagia</taxon>
        <taxon>Cytophagales</taxon>
        <taxon>Flectobacillaceae</taxon>
        <taxon>Aquirufa</taxon>
    </lineage>
</organism>
<dbReference type="Proteomes" id="UP000245468">
    <property type="component" value="Chromosome"/>
</dbReference>
<reference evidence="3" key="1">
    <citation type="submission" date="2018-05" db="EMBL/GenBank/DDBJ databases">
        <title>Pseudarcicella sp. HME7025 Genome sequencing and assembly.</title>
        <authorList>
            <person name="Kim H."/>
            <person name="Kang H."/>
            <person name="Joh K."/>
        </authorList>
    </citation>
    <scope>NUCLEOTIDE SEQUENCE [LARGE SCALE GENOMIC DNA]</scope>
    <source>
        <strain evidence="3">HME7025</strain>
    </source>
</reference>
<evidence type="ECO:0000313" key="3">
    <source>
        <dbReference type="Proteomes" id="UP000245468"/>
    </source>
</evidence>
<accession>A0A2S2DT94</accession>